<dbReference type="SUPFAM" id="SSF52172">
    <property type="entry name" value="CheY-like"/>
    <property type="match status" value="2"/>
</dbReference>
<dbReference type="Proteomes" id="UP000191418">
    <property type="component" value="Unassembled WGS sequence"/>
</dbReference>
<dbReference type="Pfam" id="PF00072">
    <property type="entry name" value="Response_reg"/>
    <property type="match status" value="1"/>
</dbReference>
<dbReference type="PANTHER" id="PTHR44591">
    <property type="entry name" value="STRESS RESPONSE REGULATOR PROTEIN 1"/>
    <property type="match status" value="1"/>
</dbReference>
<evidence type="ECO:0000259" key="3">
    <source>
        <dbReference type="PROSITE" id="PS50110"/>
    </source>
</evidence>
<dbReference type="GO" id="GO:0000160">
    <property type="term" value="P:phosphorelay signal transduction system"/>
    <property type="evidence" value="ECO:0007669"/>
    <property type="project" value="InterPro"/>
</dbReference>
<gene>
    <name evidence="4" type="ORF">BTE48_07615</name>
</gene>
<feature type="domain" description="Response regulatory" evidence="3">
    <location>
        <begin position="1"/>
        <end position="113"/>
    </location>
</feature>
<reference evidence="4 5" key="1">
    <citation type="submission" date="2017-01" db="EMBL/GenBank/DDBJ databases">
        <title>Genome Sequencing of a Marine Spirillum, Oceanospirillum multiglobuliferum ATCC 33336, from Japan.</title>
        <authorList>
            <person name="Carney J.G."/>
            <person name="Trachtenberg A.M."/>
            <person name="Rheaume B.A."/>
            <person name="Linnane J.D."/>
            <person name="Pitts N.L."/>
            <person name="Mykles D.L."/>
            <person name="Maclea K.S."/>
        </authorList>
    </citation>
    <scope>NUCLEOTIDE SEQUENCE [LARGE SCALE GENOMIC DNA]</scope>
    <source>
        <strain evidence="4 5">ATCC 33336</strain>
    </source>
</reference>
<keyword evidence="1 2" id="KW-0597">Phosphoprotein</keyword>
<keyword evidence="5" id="KW-1185">Reference proteome</keyword>
<sequence length="255" mass="28766">MDNSVFFRDVLADTLRKEIAQLSVDSVRSCREAAQLLNDNPDQYLAIISGLVLEDAPQGEMLDIALESNVPAIALTSALDEETRHKVMSKDVVDYFFKDPDGLHAVVSLVKRLLCNKQHQVLVVDDSPTYCTYLRVLLSRHHYSVITVNTGEEALEIINSRNDLSIVLLDYQLPKMSGFEVIRQIRKSYSAMQLPVMGISGHMDQQIPAQILKCGANDFMYKGFTVEEFYCRINNMLDFNLCQNELQALKELASA</sequence>
<evidence type="ECO:0000313" key="5">
    <source>
        <dbReference type="Proteomes" id="UP000191418"/>
    </source>
</evidence>
<dbReference type="InterPro" id="IPR050595">
    <property type="entry name" value="Bact_response_regulator"/>
</dbReference>
<proteinExistence type="predicted"/>
<name>A0A1V4T6D0_9GAMM</name>
<dbReference type="Gene3D" id="3.40.50.2300">
    <property type="match status" value="2"/>
</dbReference>
<feature type="domain" description="Response regulatory" evidence="3">
    <location>
        <begin position="120"/>
        <end position="237"/>
    </location>
</feature>
<evidence type="ECO:0000313" key="4">
    <source>
        <dbReference type="EMBL" id="OPX55748.1"/>
    </source>
</evidence>
<dbReference type="InterPro" id="IPR011006">
    <property type="entry name" value="CheY-like_superfamily"/>
</dbReference>
<dbReference type="STRING" id="64969.SAMN02745127_01169"/>
<dbReference type="InterPro" id="IPR001789">
    <property type="entry name" value="Sig_transdc_resp-reg_receiver"/>
</dbReference>
<dbReference type="EMBL" id="MTSM01000007">
    <property type="protein sequence ID" value="OPX55748.1"/>
    <property type="molecule type" value="Genomic_DNA"/>
</dbReference>
<organism evidence="4 5">
    <name type="scientific">Oceanospirillum multiglobuliferum</name>
    <dbReference type="NCBI Taxonomy" id="64969"/>
    <lineage>
        <taxon>Bacteria</taxon>
        <taxon>Pseudomonadati</taxon>
        <taxon>Pseudomonadota</taxon>
        <taxon>Gammaproteobacteria</taxon>
        <taxon>Oceanospirillales</taxon>
        <taxon>Oceanospirillaceae</taxon>
        <taxon>Oceanospirillum</taxon>
    </lineage>
</organism>
<feature type="modified residue" description="4-aspartylphosphate" evidence="2">
    <location>
        <position position="170"/>
    </location>
</feature>
<comment type="caution">
    <text evidence="4">The sequence shown here is derived from an EMBL/GenBank/DDBJ whole genome shotgun (WGS) entry which is preliminary data.</text>
</comment>
<dbReference type="SMART" id="SM00448">
    <property type="entry name" value="REC"/>
    <property type="match status" value="1"/>
</dbReference>
<dbReference type="PANTHER" id="PTHR44591:SF3">
    <property type="entry name" value="RESPONSE REGULATORY DOMAIN-CONTAINING PROTEIN"/>
    <property type="match status" value="1"/>
</dbReference>
<dbReference type="PROSITE" id="PS50110">
    <property type="entry name" value="RESPONSE_REGULATORY"/>
    <property type="match status" value="2"/>
</dbReference>
<protein>
    <recommendedName>
        <fullName evidence="3">Response regulatory domain-containing protein</fullName>
    </recommendedName>
</protein>
<dbReference type="AlphaFoldDB" id="A0A1V4T6D0"/>
<evidence type="ECO:0000256" key="1">
    <source>
        <dbReference type="ARBA" id="ARBA00022553"/>
    </source>
</evidence>
<evidence type="ECO:0000256" key="2">
    <source>
        <dbReference type="PROSITE-ProRule" id="PRU00169"/>
    </source>
</evidence>
<comment type="caution">
    <text evidence="2">Lacks conserved residue(s) required for the propagation of feature annotation.</text>
</comment>
<accession>A0A1V4T6D0</accession>